<dbReference type="InterPro" id="IPR036869">
    <property type="entry name" value="J_dom_sf"/>
</dbReference>
<gene>
    <name evidence="3" type="ORF">AA0114_g8308</name>
</gene>
<name>A0A4Q4MB27_9PLEO</name>
<evidence type="ECO:0000313" key="3">
    <source>
        <dbReference type="EMBL" id="RYN46520.1"/>
    </source>
</evidence>
<feature type="domain" description="J" evidence="2">
    <location>
        <begin position="195"/>
        <end position="263"/>
    </location>
</feature>
<dbReference type="Proteomes" id="UP000292402">
    <property type="component" value="Unassembled WGS sequence"/>
</dbReference>
<evidence type="ECO:0000259" key="2">
    <source>
        <dbReference type="PROSITE" id="PS50076"/>
    </source>
</evidence>
<evidence type="ECO:0000313" key="4">
    <source>
        <dbReference type="Proteomes" id="UP000292402"/>
    </source>
</evidence>
<feature type="compositionally biased region" description="Pro residues" evidence="1">
    <location>
        <begin position="149"/>
        <end position="170"/>
    </location>
</feature>
<sequence length="269" mass="29402">MADSFDKYFFEIAVATPLPFIGDGGVDNDSNLATTSSYTRSQLSAVPRSLMIRPTVLPSPVVKEPSKKRKPDFSIFVDTDTANDTSRPISTPKRSRTGIPRTPLSDMTFSTASTPAPSPRLPDTPFPFSAADPYWENIENHDSYIRTPPATPLGPPPPTPTVPSGPPPPLSARALRPRRARASSSANLLPPVNMLAYEMLGLKTWRVSSVGINLAYHKAAATSHPDKAAPQEKEYATIDIQQINAIKVMLLDTETRTKYHRDGVIPWVI</sequence>
<feature type="region of interest" description="Disordered" evidence="1">
    <location>
        <begin position="143"/>
        <end position="173"/>
    </location>
</feature>
<dbReference type="Gene3D" id="1.10.287.110">
    <property type="entry name" value="DnaJ domain"/>
    <property type="match status" value="1"/>
</dbReference>
<dbReference type="SUPFAM" id="SSF46565">
    <property type="entry name" value="Chaperone J-domain"/>
    <property type="match status" value="1"/>
</dbReference>
<protein>
    <recommendedName>
        <fullName evidence="2">J domain-containing protein</fullName>
    </recommendedName>
</protein>
<dbReference type="PROSITE" id="PS50076">
    <property type="entry name" value="DNAJ_2"/>
    <property type="match status" value="1"/>
</dbReference>
<feature type="compositionally biased region" description="Polar residues" evidence="1">
    <location>
        <begin position="80"/>
        <end position="89"/>
    </location>
</feature>
<organism evidence="3 4">
    <name type="scientific">Alternaria tenuissima</name>
    <dbReference type="NCBI Taxonomy" id="119927"/>
    <lineage>
        <taxon>Eukaryota</taxon>
        <taxon>Fungi</taxon>
        <taxon>Dikarya</taxon>
        <taxon>Ascomycota</taxon>
        <taxon>Pezizomycotina</taxon>
        <taxon>Dothideomycetes</taxon>
        <taxon>Pleosporomycetidae</taxon>
        <taxon>Pleosporales</taxon>
        <taxon>Pleosporineae</taxon>
        <taxon>Pleosporaceae</taxon>
        <taxon>Alternaria</taxon>
        <taxon>Alternaria sect. Alternaria</taxon>
        <taxon>Alternaria alternata complex</taxon>
    </lineage>
</organism>
<reference evidence="4" key="1">
    <citation type="journal article" date="2019" name="bioRxiv">
        <title>Genomics, evolutionary history and diagnostics of the Alternaria alternata species group including apple and Asian pear pathotypes.</title>
        <authorList>
            <person name="Armitage A.D."/>
            <person name="Cockerton H.M."/>
            <person name="Sreenivasaprasad S."/>
            <person name="Woodhall J.W."/>
            <person name="Lane C.R."/>
            <person name="Harrison R.J."/>
            <person name="Clarkson J.P."/>
        </authorList>
    </citation>
    <scope>NUCLEOTIDE SEQUENCE [LARGE SCALE GENOMIC DNA]</scope>
    <source>
        <strain evidence="4">FERA 1082</strain>
    </source>
</reference>
<dbReference type="EMBL" id="PDXA01000029">
    <property type="protein sequence ID" value="RYN46520.1"/>
    <property type="molecule type" value="Genomic_DNA"/>
</dbReference>
<dbReference type="Pfam" id="PF00226">
    <property type="entry name" value="DnaJ"/>
    <property type="match status" value="1"/>
</dbReference>
<proteinExistence type="predicted"/>
<dbReference type="AlphaFoldDB" id="A0A4Q4MB27"/>
<comment type="caution">
    <text evidence="3">The sequence shown here is derived from an EMBL/GenBank/DDBJ whole genome shotgun (WGS) entry which is preliminary data.</text>
</comment>
<dbReference type="InterPro" id="IPR001623">
    <property type="entry name" value="DnaJ_domain"/>
</dbReference>
<evidence type="ECO:0000256" key="1">
    <source>
        <dbReference type="SAM" id="MobiDB-lite"/>
    </source>
</evidence>
<feature type="region of interest" description="Disordered" evidence="1">
    <location>
        <begin position="78"/>
        <end position="122"/>
    </location>
</feature>
<feature type="compositionally biased region" description="Polar residues" evidence="1">
    <location>
        <begin position="105"/>
        <end position="115"/>
    </location>
</feature>
<accession>A0A4Q4MB27</accession>